<evidence type="ECO:0000256" key="1">
    <source>
        <dbReference type="SAM" id="SignalP"/>
    </source>
</evidence>
<dbReference type="Gene3D" id="2.60.40.10">
    <property type="entry name" value="Immunoglobulins"/>
    <property type="match status" value="1"/>
</dbReference>
<keyword evidence="3" id="KW-1185">Reference proteome</keyword>
<evidence type="ECO:0000313" key="3">
    <source>
        <dbReference type="Proteomes" id="UP001629156"/>
    </source>
</evidence>
<dbReference type="Proteomes" id="UP001629156">
    <property type="component" value="Unassembled WGS sequence"/>
</dbReference>
<dbReference type="RefSeq" id="WP_408084886.1">
    <property type="nucleotide sequence ID" value="NZ_JBELPZ010000008.1"/>
</dbReference>
<feature type="signal peptide" evidence="1">
    <location>
        <begin position="1"/>
        <end position="21"/>
    </location>
</feature>
<dbReference type="InterPro" id="IPR021615">
    <property type="entry name" value="Omp28"/>
</dbReference>
<feature type="chain" id="PRO_5046206268" evidence="1">
    <location>
        <begin position="22"/>
        <end position="347"/>
    </location>
</feature>
<comment type="caution">
    <text evidence="2">The sequence shown here is derived from an EMBL/GenBank/DDBJ whole genome shotgun (WGS) entry which is preliminary data.</text>
</comment>
<dbReference type="Pfam" id="PF11551">
    <property type="entry name" value="Omp28"/>
    <property type="match status" value="1"/>
</dbReference>
<organism evidence="2 3">
    <name type="scientific">Flavobacterium rhizosphaerae</name>
    <dbReference type="NCBI Taxonomy" id="3163298"/>
    <lineage>
        <taxon>Bacteria</taxon>
        <taxon>Pseudomonadati</taxon>
        <taxon>Bacteroidota</taxon>
        <taxon>Flavobacteriia</taxon>
        <taxon>Flavobacteriales</taxon>
        <taxon>Flavobacteriaceae</taxon>
        <taxon>Flavobacterium</taxon>
    </lineage>
</organism>
<name>A0ABW8YWK0_9FLAO</name>
<dbReference type="SUPFAM" id="SSF52833">
    <property type="entry name" value="Thioredoxin-like"/>
    <property type="match status" value="1"/>
</dbReference>
<reference evidence="2 3" key="1">
    <citation type="submission" date="2024-06" db="EMBL/GenBank/DDBJ databases">
        <authorList>
            <person name="Kaempfer P."/>
            <person name="Viver T."/>
        </authorList>
    </citation>
    <scope>NUCLEOTIDE SEQUENCE [LARGE SCALE GENOMIC DNA]</scope>
    <source>
        <strain evidence="2 3">ST-119</strain>
    </source>
</reference>
<proteinExistence type="predicted"/>
<dbReference type="InterPro" id="IPR036249">
    <property type="entry name" value="Thioredoxin-like_sf"/>
</dbReference>
<protein>
    <submittedName>
        <fullName evidence="2">Omp28-related outer membrane protein</fullName>
    </submittedName>
</protein>
<sequence length="347" mass="38018">MKKYFILLLLASLFIPGCSSDYTILDSIGSINLTADNSNKVVGETITFTVKDDGGQDITEDAVLYVDGSPIDGNTFSSNELGSHEVIANFSGVESLPLTITFGDPAEVNFVKRLLVEDYTGTWCGFCPRVAYAVEQLNEQTDKAVIVAIHRPSSNVSSINYDPYNYDTSVVEDIINVPSYPKGMLNRMTQWTFPEPANLAQAIALTQGENPKLGLALKPVVNGSTIDLEVDVKFSKNFTGLKLVVYILENGLIYEQHNYTEYYNDVDVIEDYEHNHVLRSCLTPLLGEAISNTTIGNTFTKSFSVSMPASVENSANIEFVAFVIDAAGNALNVRKAVAGENQDFEEL</sequence>
<evidence type="ECO:0000313" key="2">
    <source>
        <dbReference type="EMBL" id="MFL9844633.1"/>
    </source>
</evidence>
<accession>A0ABW8YWK0</accession>
<keyword evidence="1" id="KW-0732">Signal</keyword>
<dbReference type="InterPro" id="IPR013783">
    <property type="entry name" value="Ig-like_fold"/>
</dbReference>
<dbReference type="EMBL" id="JBELPZ010000008">
    <property type="protein sequence ID" value="MFL9844633.1"/>
    <property type="molecule type" value="Genomic_DNA"/>
</dbReference>
<gene>
    <name evidence="2" type="ORF">ABS766_09395</name>
</gene>